<dbReference type="PANTHER" id="PTHR33490">
    <property type="entry name" value="BLR5614 PROTEIN-RELATED"/>
    <property type="match status" value="1"/>
</dbReference>
<organism evidence="2 3">
    <name type="scientific">Sphingopyxis indica</name>
    <dbReference type="NCBI Taxonomy" id="436663"/>
    <lineage>
        <taxon>Bacteria</taxon>
        <taxon>Pseudomonadati</taxon>
        <taxon>Pseudomonadota</taxon>
        <taxon>Alphaproteobacteria</taxon>
        <taxon>Sphingomonadales</taxon>
        <taxon>Sphingomonadaceae</taxon>
        <taxon>Sphingopyxis</taxon>
    </lineage>
</organism>
<dbReference type="RefSeq" id="WP_342746782.1">
    <property type="nucleotide sequence ID" value="NZ_FZPA01000011.1"/>
</dbReference>
<accession>A0A239JRC3</accession>
<evidence type="ECO:0000313" key="2">
    <source>
        <dbReference type="EMBL" id="SNT07933.1"/>
    </source>
</evidence>
<dbReference type="Gene3D" id="3.10.620.30">
    <property type="match status" value="1"/>
</dbReference>
<evidence type="ECO:0000259" key="1">
    <source>
        <dbReference type="SMART" id="SM00460"/>
    </source>
</evidence>
<dbReference type="GO" id="GO:0006508">
    <property type="term" value="P:proteolysis"/>
    <property type="evidence" value="ECO:0007669"/>
    <property type="project" value="UniProtKB-KW"/>
</dbReference>
<dbReference type="Proteomes" id="UP000198339">
    <property type="component" value="Unassembled WGS sequence"/>
</dbReference>
<dbReference type="Pfam" id="PF01841">
    <property type="entry name" value="Transglut_core"/>
    <property type="match status" value="1"/>
</dbReference>
<feature type="domain" description="Transglutaminase-like" evidence="1">
    <location>
        <begin position="156"/>
        <end position="216"/>
    </location>
</feature>
<protein>
    <submittedName>
        <fullName evidence="2">Transglutaminase-like enzyme, putative cysteine protease</fullName>
    </submittedName>
</protein>
<dbReference type="EMBL" id="FZPA01000011">
    <property type="protein sequence ID" value="SNT07933.1"/>
    <property type="molecule type" value="Genomic_DNA"/>
</dbReference>
<dbReference type="InterPro" id="IPR002931">
    <property type="entry name" value="Transglutaminase-like"/>
</dbReference>
<gene>
    <name evidence="2" type="ORF">SAMN06295955_11116</name>
</gene>
<dbReference type="GO" id="GO:0008233">
    <property type="term" value="F:peptidase activity"/>
    <property type="evidence" value="ECO:0007669"/>
    <property type="project" value="UniProtKB-KW"/>
</dbReference>
<evidence type="ECO:0000313" key="3">
    <source>
        <dbReference type="Proteomes" id="UP000198339"/>
    </source>
</evidence>
<reference evidence="2 3" key="1">
    <citation type="submission" date="2017-06" db="EMBL/GenBank/DDBJ databases">
        <authorList>
            <person name="Kim H.J."/>
            <person name="Triplett B.A."/>
        </authorList>
    </citation>
    <scope>NUCLEOTIDE SEQUENCE [LARGE SCALE GENOMIC DNA]</scope>
    <source>
        <strain evidence="2 3">DS15</strain>
    </source>
</reference>
<proteinExistence type="predicted"/>
<dbReference type="SUPFAM" id="SSF54001">
    <property type="entry name" value="Cysteine proteinases"/>
    <property type="match status" value="1"/>
</dbReference>
<dbReference type="SMART" id="SM00460">
    <property type="entry name" value="TGc"/>
    <property type="match status" value="1"/>
</dbReference>
<sequence length="254" mass="27412">MRISAFLDYRFPEPADVMVQVEAATLADQRVRDASLDTGETPVLARIAALEGVGERIWLRPADRLTLRYAATVEVARGRPDYRARAAVPLPRLPADAVPYLNESRYCPSNRLDAFATERFGALTGGAKVAAMADWIAAHFTYAAGISDAGTTALDSLALRSGVCRDYAHVLIALARAAEIPARIASAYAPHVEPQDFHAVAEVYLEGGWHLVDPTGMARANEMALIGVGRDATDISFLTAYGTAELIDQRVTVE</sequence>
<dbReference type="InterPro" id="IPR038765">
    <property type="entry name" value="Papain-like_cys_pep_sf"/>
</dbReference>
<name>A0A239JRC3_9SPHN</name>
<dbReference type="PANTHER" id="PTHR33490:SF12">
    <property type="entry name" value="BLL5557 PROTEIN"/>
    <property type="match status" value="1"/>
</dbReference>
<keyword evidence="2" id="KW-0378">Hydrolase</keyword>
<dbReference type="Gene3D" id="2.60.40.2250">
    <property type="match status" value="1"/>
</dbReference>
<dbReference type="AlphaFoldDB" id="A0A239JRC3"/>
<keyword evidence="3" id="KW-1185">Reference proteome</keyword>
<keyword evidence="2" id="KW-0645">Protease</keyword>